<dbReference type="AlphaFoldDB" id="A0AA87RAQ1"/>
<accession>A0AA87RAQ1</accession>
<dbReference type="Proteomes" id="UP000321749">
    <property type="component" value="Unassembled WGS sequence"/>
</dbReference>
<evidence type="ECO:0000313" key="6">
    <source>
        <dbReference type="EMBL" id="GEK79580.1"/>
    </source>
</evidence>
<dbReference type="PANTHER" id="PTHR42790:SF19">
    <property type="entry name" value="KYNURENINE_ALPHA-AMINOADIPATE AMINOTRANSFERASE, MITOCHONDRIAL"/>
    <property type="match status" value="1"/>
</dbReference>
<protein>
    <submittedName>
        <fullName evidence="6">GntR family transcriptional regulator</fullName>
    </submittedName>
</protein>
<dbReference type="SUPFAM" id="SSF53383">
    <property type="entry name" value="PLP-dependent transferases"/>
    <property type="match status" value="1"/>
</dbReference>
<evidence type="ECO:0000256" key="1">
    <source>
        <dbReference type="ARBA" id="ARBA00001933"/>
    </source>
</evidence>
<dbReference type="GO" id="GO:1901605">
    <property type="term" value="P:alpha-amino acid metabolic process"/>
    <property type="evidence" value="ECO:0007669"/>
    <property type="project" value="TreeGrafter"/>
</dbReference>
<dbReference type="Gene3D" id="3.40.640.10">
    <property type="entry name" value="Type I PLP-dependent aspartate aminotransferase-like (Major domain)"/>
    <property type="match status" value="1"/>
</dbReference>
<dbReference type="InterPro" id="IPR004839">
    <property type="entry name" value="Aminotransferase_I/II_large"/>
</dbReference>
<comment type="caution">
    <text evidence="6">The sequence shown here is derived from an EMBL/GenBank/DDBJ whole genome shotgun (WGS) entry which is preliminary data.</text>
</comment>
<dbReference type="CDD" id="cd00609">
    <property type="entry name" value="AAT_like"/>
    <property type="match status" value="1"/>
</dbReference>
<dbReference type="RefSeq" id="WP_318279084.1">
    <property type="nucleotide sequence ID" value="NZ_BJUU01000004.1"/>
</dbReference>
<gene>
    <name evidence="6" type="primary">avtA</name>
    <name evidence="6" type="ORF">ABA31_09310</name>
</gene>
<evidence type="ECO:0000259" key="5">
    <source>
        <dbReference type="Pfam" id="PF00155"/>
    </source>
</evidence>
<evidence type="ECO:0000256" key="2">
    <source>
        <dbReference type="ARBA" id="ARBA00022576"/>
    </source>
</evidence>
<keyword evidence="2" id="KW-0032">Aminotransferase</keyword>
<evidence type="ECO:0000256" key="4">
    <source>
        <dbReference type="ARBA" id="ARBA00022898"/>
    </source>
</evidence>
<dbReference type="PANTHER" id="PTHR42790">
    <property type="entry name" value="AMINOTRANSFERASE"/>
    <property type="match status" value="1"/>
</dbReference>
<dbReference type="InterPro" id="IPR015422">
    <property type="entry name" value="PyrdxlP-dep_Trfase_small"/>
</dbReference>
<evidence type="ECO:0000313" key="7">
    <source>
        <dbReference type="Proteomes" id="UP000321749"/>
    </source>
</evidence>
<name>A0AA87RAQ1_9MICO</name>
<keyword evidence="3" id="KW-0808">Transferase</keyword>
<dbReference type="Gene3D" id="3.90.1150.10">
    <property type="entry name" value="Aspartate Aminotransferase, domain 1"/>
    <property type="match status" value="1"/>
</dbReference>
<dbReference type="InterPro" id="IPR050859">
    <property type="entry name" value="Class-I_PLP-dep_aminotransf"/>
</dbReference>
<dbReference type="InterPro" id="IPR015421">
    <property type="entry name" value="PyrdxlP-dep_Trfase_major"/>
</dbReference>
<dbReference type="EMBL" id="BJUU01000004">
    <property type="protein sequence ID" value="GEK79580.1"/>
    <property type="molecule type" value="Genomic_DNA"/>
</dbReference>
<keyword evidence="4" id="KW-0663">Pyridoxal phosphate</keyword>
<feature type="domain" description="Aminotransferase class I/classII large" evidence="5">
    <location>
        <begin position="30"/>
        <end position="389"/>
    </location>
</feature>
<keyword evidence="7" id="KW-1185">Reference proteome</keyword>
<comment type="cofactor">
    <cofactor evidence="1">
        <name>pyridoxal 5'-phosphate</name>
        <dbReference type="ChEBI" id="CHEBI:597326"/>
    </cofactor>
</comment>
<proteinExistence type="predicted"/>
<sequence>MTHPFLTERSRGFLPSPVRDVWEASMQPGMISLAGGNPDLSLGDLDWVAEHAARLVREQGPTVLQYGSGTGTTALREAIVRLMAAEDVAADPAAIQVTAGSQLALDLVTKVLCEQGDTVLVEDPTYVGALGTFGGAGLRVEHVAMDAEGLVPAALEERIRHLVAEGRRPRMLYTIPNFQNPSGATLSERRRPQIVELCRAAGIPIVEDNPYGMLTTTPHAHVALHELDPEHVIYLGTFSKVLSPGLRVGWAAAPGWLRRPLQLAAEATVICASPLAQELAAHFVLERPFEAEIARAAAVYAERAEAMRAALAPVLPAGATLSRPQGGFFSWLALPEGWSADALLDAAIDERVVFVPGAAFRAPGEGGGELRLAYSFESPERLAEGARRLGRALARVSAARPA</sequence>
<dbReference type="InterPro" id="IPR015424">
    <property type="entry name" value="PyrdxlP-dep_Trfase"/>
</dbReference>
<dbReference type="GO" id="GO:0008483">
    <property type="term" value="F:transaminase activity"/>
    <property type="evidence" value="ECO:0007669"/>
    <property type="project" value="UniProtKB-KW"/>
</dbReference>
<dbReference type="Pfam" id="PF00155">
    <property type="entry name" value="Aminotran_1_2"/>
    <property type="match status" value="1"/>
</dbReference>
<organism evidence="6 7">
    <name type="scientific">Agrococcus baldri</name>
    <dbReference type="NCBI Taxonomy" id="153730"/>
    <lineage>
        <taxon>Bacteria</taxon>
        <taxon>Bacillati</taxon>
        <taxon>Actinomycetota</taxon>
        <taxon>Actinomycetes</taxon>
        <taxon>Micrococcales</taxon>
        <taxon>Microbacteriaceae</taxon>
        <taxon>Agrococcus</taxon>
    </lineage>
</organism>
<evidence type="ECO:0000256" key="3">
    <source>
        <dbReference type="ARBA" id="ARBA00022679"/>
    </source>
</evidence>
<reference evidence="6 7" key="1">
    <citation type="submission" date="2019-07" db="EMBL/GenBank/DDBJ databases">
        <title>Whole genome shotgun sequence of Agrococcus baldri NBRC 103055.</title>
        <authorList>
            <person name="Hosoyama A."/>
            <person name="Uohara A."/>
            <person name="Ohji S."/>
            <person name="Ichikawa N."/>
        </authorList>
    </citation>
    <scope>NUCLEOTIDE SEQUENCE [LARGE SCALE GENOMIC DNA]</scope>
    <source>
        <strain evidence="6 7">NBRC 103055</strain>
    </source>
</reference>
<dbReference type="GO" id="GO:0030170">
    <property type="term" value="F:pyridoxal phosphate binding"/>
    <property type="evidence" value="ECO:0007669"/>
    <property type="project" value="InterPro"/>
</dbReference>